<dbReference type="AlphaFoldDB" id="A0A0E9XL13"/>
<protein>
    <submittedName>
        <fullName evidence="1">Uncharacterized protein</fullName>
    </submittedName>
</protein>
<reference evidence="1" key="2">
    <citation type="journal article" date="2015" name="Fish Shellfish Immunol.">
        <title>Early steps in the European eel (Anguilla anguilla)-Vibrio vulnificus interaction in the gills: Role of the RtxA13 toxin.</title>
        <authorList>
            <person name="Callol A."/>
            <person name="Pajuelo D."/>
            <person name="Ebbesson L."/>
            <person name="Teles M."/>
            <person name="MacKenzie S."/>
            <person name="Amaro C."/>
        </authorList>
    </citation>
    <scope>NUCLEOTIDE SEQUENCE</scope>
</reference>
<name>A0A0E9XL13_ANGAN</name>
<organism evidence="1">
    <name type="scientific">Anguilla anguilla</name>
    <name type="common">European freshwater eel</name>
    <name type="synonym">Muraena anguilla</name>
    <dbReference type="NCBI Taxonomy" id="7936"/>
    <lineage>
        <taxon>Eukaryota</taxon>
        <taxon>Metazoa</taxon>
        <taxon>Chordata</taxon>
        <taxon>Craniata</taxon>
        <taxon>Vertebrata</taxon>
        <taxon>Euteleostomi</taxon>
        <taxon>Actinopterygii</taxon>
        <taxon>Neopterygii</taxon>
        <taxon>Teleostei</taxon>
        <taxon>Anguilliformes</taxon>
        <taxon>Anguillidae</taxon>
        <taxon>Anguilla</taxon>
    </lineage>
</organism>
<sequence>MLSVVNGLASCFKAAIAECKF</sequence>
<proteinExistence type="predicted"/>
<dbReference type="EMBL" id="GBXM01006057">
    <property type="protein sequence ID" value="JAI02521.1"/>
    <property type="molecule type" value="Transcribed_RNA"/>
</dbReference>
<evidence type="ECO:0000313" key="1">
    <source>
        <dbReference type="EMBL" id="JAI02521.1"/>
    </source>
</evidence>
<reference evidence="1" key="1">
    <citation type="submission" date="2014-11" db="EMBL/GenBank/DDBJ databases">
        <authorList>
            <person name="Amaro Gonzalez C."/>
        </authorList>
    </citation>
    <scope>NUCLEOTIDE SEQUENCE</scope>
</reference>
<accession>A0A0E9XL13</accession>